<dbReference type="Pfam" id="PF03576">
    <property type="entry name" value="Peptidase_S58"/>
    <property type="match status" value="1"/>
</dbReference>
<organism evidence="2 3">
    <name type="scientific">Aminobacter carboxidus</name>
    <dbReference type="NCBI Taxonomy" id="376165"/>
    <lineage>
        <taxon>Bacteria</taxon>
        <taxon>Pseudomonadati</taxon>
        <taxon>Pseudomonadota</taxon>
        <taxon>Alphaproteobacteria</taxon>
        <taxon>Hyphomicrobiales</taxon>
        <taxon>Phyllobacteriaceae</taxon>
        <taxon>Aminobacter</taxon>
    </lineage>
</organism>
<dbReference type="RefSeq" id="WP_192565694.1">
    <property type="nucleotide sequence ID" value="NZ_JACZEP010000001.1"/>
</dbReference>
<sequence length="340" mass="34533">MLPATLRAGPLNLITDVAGLRVGNAQDAKIKSGVTVVVCDSPATAAVQVLGGAPGTRETDLLEAHNTVETINAIALSGGSAFGLDAASGVQAAMREKGIGFAIRDQVIPIVPAAILFDMLNGGDKDWGRFPPYRELGYEAALAAAHQFAVGTVGAGTGALTAGLKGGLGSASTVLPNGVTIGALAAVNATGSVTVGRSRHFWAAPFELGSEFGGLGYPSPMPPDASRVFKKYEEENSAVANTTIAVIATDAVLTKAAAKRLAISAHDGFTRAIWPVHTPFDGDLVFALATGASGIEVEQADVVDFFAAAASTMARAIARGVHAATAVSGDIMPVWSARKD</sequence>
<dbReference type="InterPro" id="IPR016117">
    <property type="entry name" value="ArgJ-like_dom_sf"/>
</dbReference>
<dbReference type="Proteomes" id="UP000598227">
    <property type="component" value="Unassembled WGS sequence"/>
</dbReference>
<evidence type="ECO:0000313" key="2">
    <source>
        <dbReference type="EMBL" id="MBE1203639.1"/>
    </source>
</evidence>
<evidence type="ECO:0000256" key="1">
    <source>
        <dbReference type="ARBA" id="ARBA00007068"/>
    </source>
</evidence>
<proteinExistence type="inferred from homology"/>
<keyword evidence="3" id="KW-1185">Reference proteome</keyword>
<name>A0ABR9GIY9_9HYPH</name>
<protein>
    <submittedName>
        <fullName evidence="2">P1 family peptidase</fullName>
    </submittedName>
</protein>
<dbReference type="PANTHER" id="PTHR36512">
    <property type="entry name" value="D-AMINOPEPTIDASE"/>
    <property type="match status" value="1"/>
</dbReference>
<dbReference type="InterPro" id="IPR005321">
    <property type="entry name" value="Peptidase_S58_DmpA"/>
</dbReference>
<gene>
    <name evidence="2" type="ORF">IHE39_04965</name>
</gene>
<dbReference type="SUPFAM" id="SSF56266">
    <property type="entry name" value="DmpA/ArgJ-like"/>
    <property type="match status" value="1"/>
</dbReference>
<evidence type="ECO:0000313" key="3">
    <source>
        <dbReference type="Proteomes" id="UP000598227"/>
    </source>
</evidence>
<dbReference type="Gene3D" id="3.60.70.12">
    <property type="entry name" value="L-amino peptidase D-ALA esterase/amidase"/>
    <property type="match status" value="1"/>
</dbReference>
<comment type="similarity">
    <text evidence="1">Belongs to the peptidase S58 family.</text>
</comment>
<accession>A0ABR9GIY9</accession>
<dbReference type="CDD" id="cd02252">
    <property type="entry name" value="nylC_like"/>
    <property type="match status" value="1"/>
</dbReference>
<dbReference type="PANTHER" id="PTHR36512:SF3">
    <property type="entry name" value="BLR5678 PROTEIN"/>
    <property type="match status" value="1"/>
</dbReference>
<reference evidence="2 3" key="1">
    <citation type="submission" date="2020-09" db="EMBL/GenBank/DDBJ databases">
        <title>Draft Genome Sequence of Aminobacter carboxidus type strain DSM 1086, a soil Gram-negative carboxydobacterium.</title>
        <authorList>
            <person name="Turrini P."/>
            <person name="Tescari M."/>
            <person name="Artuso I."/>
            <person name="Lugli G.A."/>
            <person name="Frangipani E."/>
            <person name="Ventura M."/>
            <person name="Visca P."/>
        </authorList>
    </citation>
    <scope>NUCLEOTIDE SEQUENCE [LARGE SCALE GENOMIC DNA]</scope>
    <source>
        <strain evidence="2 3">DSM 1086</strain>
    </source>
</reference>
<dbReference type="EMBL" id="JACZEP010000001">
    <property type="protein sequence ID" value="MBE1203639.1"/>
    <property type="molecule type" value="Genomic_DNA"/>
</dbReference>
<comment type="caution">
    <text evidence="2">The sequence shown here is derived from an EMBL/GenBank/DDBJ whole genome shotgun (WGS) entry which is preliminary data.</text>
</comment>